<dbReference type="InterPro" id="IPR011009">
    <property type="entry name" value="Kinase-like_dom_sf"/>
</dbReference>
<dbReference type="GO" id="GO:0004674">
    <property type="term" value="F:protein serine/threonine kinase activity"/>
    <property type="evidence" value="ECO:0007669"/>
    <property type="project" value="TreeGrafter"/>
</dbReference>
<dbReference type="Pfam" id="PF00069">
    <property type="entry name" value="Pkinase"/>
    <property type="match status" value="1"/>
</dbReference>
<accession>A0A4Y9Y110</accession>
<evidence type="ECO:0000256" key="1">
    <source>
        <dbReference type="ARBA" id="ARBA00022679"/>
    </source>
</evidence>
<evidence type="ECO:0000256" key="4">
    <source>
        <dbReference type="ARBA" id="ARBA00022840"/>
    </source>
</evidence>
<dbReference type="Gene3D" id="1.10.510.10">
    <property type="entry name" value="Transferase(Phosphotransferase) domain 1"/>
    <property type="match status" value="1"/>
</dbReference>
<dbReference type="PANTHER" id="PTHR44329:SF288">
    <property type="entry name" value="MITOGEN-ACTIVATED PROTEIN KINASE KINASE KINASE 20"/>
    <property type="match status" value="1"/>
</dbReference>
<evidence type="ECO:0000313" key="6">
    <source>
        <dbReference type="EMBL" id="TFY56055.1"/>
    </source>
</evidence>
<protein>
    <recommendedName>
        <fullName evidence="5">Protein kinase domain-containing protein</fullName>
    </recommendedName>
</protein>
<name>A0A4Y9Y110_9APHY</name>
<dbReference type="SUPFAM" id="SSF56112">
    <property type="entry name" value="Protein kinase-like (PK-like)"/>
    <property type="match status" value="1"/>
</dbReference>
<keyword evidence="3" id="KW-0418">Kinase</keyword>
<dbReference type="AlphaFoldDB" id="A0A4Y9Y110"/>
<dbReference type="InterPro" id="IPR051681">
    <property type="entry name" value="Ser/Thr_Kinases-Pseudokinases"/>
</dbReference>
<evidence type="ECO:0000313" key="7">
    <source>
        <dbReference type="Proteomes" id="UP000298390"/>
    </source>
</evidence>
<evidence type="ECO:0000259" key="5">
    <source>
        <dbReference type="PROSITE" id="PS50011"/>
    </source>
</evidence>
<dbReference type="STRING" id="34475.A0A4Y9Y110"/>
<organism evidence="6 7">
    <name type="scientific">Rhodofomes roseus</name>
    <dbReference type="NCBI Taxonomy" id="34475"/>
    <lineage>
        <taxon>Eukaryota</taxon>
        <taxon>Fungi</taxon>
        <taxon>Dikarya</taxon>
        <taxon>Basidiomycota</taxon>
        <taxon>Agaricomycotina</taxon>
        <taxon>Agaricomycetes</taxon>
        <taxon>Polyporales</taxon>
        <taxon>Rhodofomes</taxon>
    </lineage>
</organism>
<evidence type="ECO:0000256" key="3">
    <source>
        <dbReference type="ARBA" id="ARBA00022777"/>
    </source>
</evidence>
<gene>
    <name evidence="6" type="ORF">EVJ58_g7874</name>
</gene>
<dbReference type="InterPro" id="IPR000719">
    <property type="entry name" value="Prot_kinase_dom"/>
</dbReference>
<dbReference type="Proteomes" id="UP000298390">
    <property type="component" value="Unassembled WGS sequence"/>
</dbReference>
<sequence length="206" mass="22840">MQRLSVTNQLYTTALFTLRKLCASAGQLPESYMVSTEERNGLKITSEYPTAFGGFADIWQGQYRGQDVAIKALRVSGRDRIQTVEKMFFKEVVLWHNLRHDNITPLIGVDRKLFPCAMISANILIDEQGRARLADFGLTAMTHDLHALNAITPLSIVGSLRWTAPEILDPESAGLEKARPSKASDVFSTGMVMWEGVGLTGQTQPK</sequence>
<keyword evidence="2" id="KW-0547">Nucleotide-binding</keyword>
<keyword evidence="1" id="KW-0808">Transferase</keyword>
<reference evidence="6 7" key="1">
    <citation type="submission" date="2019-01" db="EMBL/GenBank/DDBJ databases">
        <title>Genome sequencing of the rare red list fungi Fomitopsis rosea.</title>
        <authorList>
            <person name="Buettner E."/>
            <person name="Kellner H."/>
        </authorList>
    </citation>
    <scope>NUCLEOTIDE SEQUENCE [LARGE SCALE GENOMIC DNA]</scope>
    <source>
        <strain evidence="6 7">DSM 105464</strain>
    </source>
</reference>
<dbReference type="GO" id="GO:0005524">
    <property type="term" value="F:ATP binding"/>
    <property type="evidence" value="ECO:0007669"/>
    <property type="project" value="UniProtKB-KW"/>
</dbReference>
<evidence type="ECO:0000256" key="2">
    <source>
        <dbReference type="ARBA" id="ARBA00022741"/>
    </source>
</evidence>
<dbReference type="Gene3D" id="3.30.200.20">
    <property type="entry name" value="Phosphorylase Kinase, domain 1"/>
    <property type="match status" value="1"/>
</dbReference>
<dbReference type="PROSITE" id="PS50011">
    <property type="entry name" value="PROTEIN_KINASE_DOM"/>
    <property type="match status" value="1"/>
</dbReference>
<comment type="caution">
    <text evidence="6">The sequence shown here is derived from an EMBL/GenBank/DDBJ whole genome shotgun (WGS) entry which is preliminary data.</text>
</comment>
<proteinExistence type="predicted"/>
<feature type="domain" description="Protein kinase" evidence="5">
    <location>
        <begin position="1"/>
        <end position="206"/>
    </location>
</feature>
<dbReference type="EMBL" id="SEKV01000537">
    <property type="protein sequence ID" value="TFY56055.1"/>
    <property type="molecule type" value="Genomic_DNA"/>
</dbReference>
<keyword evidence="4" id="KW-0067">ATP-binding</keyword>
<dbReference type="PANTHER" id="PTHR44329">
    <property type="entry name" value="SERINE/THREONINE-PROTEIN KINASE TNNI3K-RELATED"/>
    <property type="match status" value="1"/>
</dbReference>